<organism evidence="2 3">
    <name type="scientific">Adineta steineri</name>
    <dbReference type="NCBI Taxonomy" id="433720"/>
    <lineage>
        <taxon>Eukaryota</taxon>
        <taxon>Metazoa</taxon>
        <taxon>Spiralia</taxon>
        <taxon>Gnathifera</taxon>
        <taxon>Rotifera</taxon>
        <taxon>Eurotatoria</taxon>
        <taxon>Bdelloidea</taxon>
        <taxon>Adinetida</taxon>
        <taxon>Adinetidae</taxon>
        <taxon>Adineta</taxon>
    </lineage>
</organism>
<dbReference type="Proteomes" id="UP000663891">
    <property type="component" value="Unassembled WGS sequence"/>
</dbReference>
<protein>
    <submittedName>
        <fullName evidence="2">Uncharacterized protein</fullName>
    </submittedName>
</protein>
<sequence length="73" mass="8766">MSKVVVDLRFLSDREEIAAHYVPLKQVKSRKNIAILLRNFLYLVLLVWPSKAKLDRLDKLNKLTLKRYQIWKQ</sequence>
<evidence type="ECO:0000313" key="1">
    <source>
        <dbReference type="EMBL" id="CAF1386047.1"/>
    </source>
</evidence>
<proteinExistence type="predicted"/>
<accession>A0A819UPJ5</accession>
<gene>
    <name evidence="2" type="ORF">OKA104_LOCUS35581</name>
    <name evidence="1" type="ORF">VCS650_LOCUS35677</name>
</gene>
<comment type="caution">
    <text evidence="2">The sequence shown here is derived from an EMBL/GenBank/DDBJ whole genome shotgun (WGS) entry which is preliminary data.</text>
</comment>
<dbReference type="EMBL" id="CAJNON010000822">
    <property type="protein sequence ID" value="CAF1386047.1"/>
    <property type="molecule type" value="Genomic_DNA"/>
</dbReference>
<evidence type="ECO:0000313" key="3">
    <source>
        <dbReference type="Proteomes" id="UP000663881"/>
    </source>
</evidence>
<dbReference type="AlphaFoldDB" id="A0A819UPJ5"/>
<name>A0A819UPJ5_9BILA</name>
<dbReference type="OrthoDB" id="7470624at2759"/>
<dbReference type="EMBL" id="CAJOAY010005202">
    <property type="protein sequence ID" value="CAF4099205.1"/>
    <property type="molecule type" value="Genomic_DNA"/>
</dbReference>
<evidence type="ECO:0000313" key="2">
    <source>
        <dbReference type="EMBL" id="CAF4099205.1"/>
    </source>
</evidence>
<dbReference type="Proteomes" id="UP000663881">
    <property type="component" value="Unassembled WGS sequence"/>
</dbReference>
<reference evidence="2" key="1">
    <citation type="submission" date="2021-02" db="EMBL/GenBank/DDBJ databases">
        <authorList>
            <person name="Nowell W R."/>
        </authorList>
    </citation>
    <scope>NUCLEOTIDE SEQUENCE</scope>
</reference>